<keyword evidence="2" id="KW-1185">Reference proteome</keyword>
<feature type="non-terminal residue" evidence="1">
    <location>
        <position position="99"/>
    </location>
</feature>
<protein>
    <submittedName>
        <fullName evidence="1">5046_t:CDS:1</fullName>
    </submittedName>
</protein>
<accession>A0ABN7WQX6</accession>
<dbReference type="EMBL" id="CAJVQB010058098">
    <property type="protein sequence ID" value="CAG8838453.1"/>
    <property type="molecule type" value="Genomic_DNA"/>
</dbReference>
<name>A0ABN7WQX6_GIGMA</name>
<reference evidence="1 2" key="1">
    <citation type="submission" date="2021-06" db="EMBL/GenBank/DDBJ databases">
        <authorList>
            <person name="Kallberg Y."/>
            <person name="Tangrot J."/>
            <person name="Rosling A."/>
        </authorList>
    </citation>
    <scope>NUCLEOTIDE SEQUENCE [LARGE SCALE GENOMIC DNA]</scope>
    <source>
        <strain evidence="1 2">120-4 pot B 10/14</strain>
    </source>
</reference>
<evidence type="ECO:0000313" key="2">
    <source>
        <dbReference type="Proteomes" id="UP000789901"/>
    </source>
</evidence>
<sequence>SCKNGRHSIFEEENICDIDIASNVDDNTSQYETNDNELEEELQINFKIMTFVIPALDTFLDTSSQSSECDNFCIIVYDAVHLDNEDQVSKSTDSIWYGK</sequence>
<evidence type="ECO:0000313" key="1">
    <source>
        <dbReference type="EMBL" id="CAG8838453.1"/>
    </source>
</evidence>
<proteinExistence type="predicted"/>
<organism evidence="1 2">
    <name type="scientific">Gigaspora margarita</name>
    <dbReference type="NCBI Taxonomy" id="4874"/>
    <lineage>
        <taxon>Eukaryota</taxon>
        <taxon>Fungi</taxon>
        <taxon>Fungi incertae sedis</taxon>
        <taxon>Mucoromycota</taxon>
        <taxon>Glomeromycotina</taxon>
        <taxon>Glomeromycetes</taxon>
        <taxon>Diversisporales</taxon>
        <taxon>Gigasporaceae</taxon>
        <taxon>Gigaspora</taxon>
    </lineage>
</organism>
<feature type="non-terminal residue" evidence="1">
    <location>
        <position position="1"/>
    </location>
</feature>
<gene>
    <name evidence="1" type="ORF">GMARGA_LOCUS33988</name>
</gene>
<comment type="caution">
    <text evidence="1">The sequence shown here is derived from an EMBL/GenBank/DDBJ whole genome shotgun (WGS) entry which is preliminary data.</text>
</comment>
<dbReference type="Proteomes" id="UP000789901">
    <property type="component" value="Unassembled WGS sequence"/>
</dbReference>